<dbReference type="InterPro" id="IPR045860">
    <property type="entry name" value="Snake_toxin-like_sf"/>
</dbReference>
<dbReference type="InterPro" id="IPR050918">
    <property type="entry name" value="CNF-like_PLA2_Inhibitor"/>
</dbReference>
<evidence type="ECO:0000256" key="3">
    <source>
        <dbReference type="SAM" id="MobiDB-lite"/>
    </source>
</evidence>
<evidence type="ECO:0000256" key="1">
    <source>
        <dbReference type="ARBA" id="ARBA00004613"/>
    </source>
</evidence>
<accession>A0AA40HF36</accession>
<protein>
    <submittedName>
        <fullName evidence="4">Uncharacterized protein</fullName>
    </submittedName>
</protein>
<evidence type="ECO:0000256" key="2">
    <source>
        <dbReference type="ARBA" id="ARBA00022525"/>
    </source>
</evidence>
<reference evidence="4" key="1">
    <citation type="submission" date="2023-06" db="EMBL/GenBank/DDBJ databases">
        <title>Reference genome for the Northern bat (Eptesicus nilssonii), a most northern bat species.</title>
        <authorList>
            <person name="Laine V.N."/>
            <person name="Pulliainen A.T."/>
            <person name="Lilley T.M."/>
        </authorList>
    </citation>
    <scope>NUCLEOTIDE SEQUENCE</scope>
    <source>
        <strain evidence="4">BLF_Eptnil</strain>
        <tissue evidence="4">Kidney</tissue>
    </source>
</reference>
<feature type="compositionally biased region" description="Low complexity" evidence="3">
    <location>
        <begin position="305"/>
        <end position="340"/>
    </location>
</feature>
<dbReference type="CDD" id="cd23572">
    <property type="entry name" value="TFP_LU_ECD_PINLYP_rpt2"/>
    <property type="match status" value="1"/>
</dbReference>
<keyword evidence="2" id="KW-0964">Secreted</keyword>
<feature type="region of interest" description="Disordered" evidence="3">
    <location>
        <begin position="303"/>
        <end position="353"/>
    </location>
</feature>
<organism evidence="4 5">
    <name type="scientific">Cnephaeus nilssonii</name>
    <name type="common">Northern bat</name>
    <name type="synonym">Eptesicus nilssonii</name>
    <dbReference type="NCBI Taxonomy" id="3371016"/>
    <lineage>
        <taxon>Eukaryota</taxon>
        <taxon>Metazoa</taxon>
        <taxon>Chordata</taxon>
        <taxon>Craniata</taxon>
        <taxon>Vertebrata</taxon>
        <taxon>Euteleostomi</taxon>
        <taxon>Mammalia</taxon>
        <taxon>Eutheria</taxon>
        <taxon>Laurasiatheria</taxon>
        <taxon>Chiroptera</taxon>
        <taxon>Yangochiroptera</taxon>
        <taxon>Vespertilionidae</taxon>
        <taxon>Cnephaeus</taxon>
    </lineage>
</organism>
<proteinExistence type="predicted"/>
<dbReference type="Gene3D" id="2.10.60.10">
    <property type="entry name" value="CD59"/>
    <property type="match status" value="2"/>
</dbReference>
<name>A0AA40HF36_CNENI</name>
<dbReference type="SUPFAM" id="SSF57302">
    <property type="entry name" value="Snake toxin-like"/>
    <property type="match status" value="2"/>
</dbReference>
<evidence type="ECO:0000313" key="5">
    <source>
        <dbReference type="Proteomes" id="UP001177744"/>
    </source>
</evidence>
<dbReference type="GO" id="GO:0005576">
    <property type="term" value="C:extracellular region"/>
    <property type="evidence" value="ECO:0007669"/>
    <property type="project" value="UniProtKB-SubCell"/>
</dbReference>
<sequence length="364" mass="37360">MGEVENEIFIKNGSCVAPQECQEGVYTLTYAPNSILSTACCDNNCSKVARPEGAPPNGVKCHYCSGSRSAPCDALSVMSCTGHQTVCVTLRGTWTQGGPPVLRGCATPALCNLRANSTLGPEAFGFHLTAPPECYAEDPTTQPDPRATSTHSKAEGTTCFTCSDSDHCHPFSCPAERSYCLQTAGILGGGDSVSWRNGSCVAAKDCRFDHPISALTYSIGLGFWVNTTCCQGSCQEPTPPATLPASRTLSKFLCPTCADGHPGRCNSSLYVQCPRGETTCVQLDLVSEEGGGNLSVRGCGSRTCAAPPTGRRGSGRSPASGWPAGPTAAPANALSSPPLLVGGGAGPPPGPARAGVALVARALA</sequence>
<dbReference type="Proteomes" id="UP001177744">
    <property type="component" value="Unassembled WGS sequence"/>
</dbReference>
<comment type="caution">
    <text evidence="4">The sequence shown here is derived from an EMBL/GenBank/DDBJ whole genome shotgun (WGS) entry which is preliminary data.</text>
</comment>
<comment type="subcellular location">
    <subcellularLocation>
        <location evidence="1">Secreted</location>
    </subcellularLocation>
</comment>
<keyword evidence="5" id="KW-1185">Reference proteome</keyword>
<dbReference type="PANTHER" id="PTHR20914">
    <property type="entry name" value="LY6/PLAUR DOMAIN-CONTAINING PROTEIN 8"/>
    <property type="match status" value="1"/>
</dbReference>
<gene>
    <name evidence="4" type="ORF">QTO34_010301</name>
</gene>
<dbReference type="PANTHER" id="PTHR20914:SF9">
    <property type="entry name" value="COILED, ISOFORM A"/>
    <property type="match status" value="1"/>
</dbReference>
<dbReference type="AlphaFoldDB" id="A0AA40HF36"/>
<evidence type="ECO:0000313" key="4">
    <source>
        <dbReference type="EMBL" id="KAK1330115.1"/>
    </source>
</evidence>
<dbReference type="EMBL" id="JAULJE010000021">
    <property type="protein sequence ID" value="KAK1330115.1"/>
    <property type="molecule type" value="Genomic_DNA"/>
</dbReference>